<evidence type="ECO:0000313" key="2">
    <source>
        <dbReference type="Proteomes" id="UP000381693"/>
    </source>
</evidence>
<dbReference type="InterPro" id="IPR052927">
    <property type="entry name" value="DCC_oxidoreductase"/>
</dbReference>
<comment type="caution">
    <text evidence="1">The sequence shown here is derived from an EMBL/GenBank/DDBJ whole genome shotgun (WGS) entry which is preliminary data.</text>
</comment>
<dbReference type="EMBL" id="CABFUZ020000122">
    <property type="protein sequence ID" value="VVM06685.1"/>
    <property type="molecule type" value="Genomic_DNA"/>
</dbReference>
<proteinExistence type="predicted"/>
<evidence type="ECO:0008006" key="3">
    <source>
        <dbReference type="Google" id="ProtNLM"/>
    </source>
</evidence>
<dbReference type="PANTHER" id="PTHR33639:SF2">
    <property type="entry name" value="DUF393 DOMAIN-CONTAINING PROTEIN"/>
    <property type="match status" value="1"/>
</dbReference>
<dbReference type="Pfam" id="PF04134">
    <property type="entry name" value="DCC1-like"/>
    <property type="match status" value="1"/>
</dbReference>
<name>A0A5E6MB93_9BACT</name>
<dbReference type="RefSeq" id="WP_142525222.1">
    <property type="nucleotide sequence ID" value="NZ_CABFUZ020000122.1"/>
</dbReference>
<dbReference type="OrthoDB" id="9785438at2"/>
<dbReference type="Proteomes" id="UP000381693">
    <property type="component" value="Unassembled WGS sequence"/>
</dbReference>
<reference evidence="1" key="1">
    <citation type="submission" date="2019-09" db="EMBL/GenBank/DDBJ databases">
        <authorList>
            <person name="Cremers G."/>
        </authorList>
    </citation>
    <scope>NUCLEOTIDE SEQUENCE [LARGE SCALE GENOMIC DNA]</scope>
    <source>
        <strain evidence="1">3B</strain>
    </source>
</reference>
<gene>
    <name evidence="1" type="ORF">MAMC_01194</name>
</gene>
<evidence type="ECO:0000313" key="1">
    <source>
        <dbReference type="EMBL" id="VVM06685.1"/>
    </source>
</evidence>
<dbReference type="AlphaFoldDB" id="A0A5E6MB93"/>
<accession>A0A5E6MB93</accession>
<dbReference type="InterPro" id="IPR007263">
    <property type="entry name" value="DCC1-like"/>
</dbReference>
<keyword evidence="2" id="KW-1185">Reference proteome</keyword>
<protein>
    <recommendedName>
        <fullName evidence="3">Thiol-disulfide oxidoreductase DCC</fullName>
    </recommendedName>
</protein>
<organism evidence="1 2">
    <name type="scientific">Methylacidimicrobium cyclopophantes</name>
    <dbReference type="NCBI Taxonomy" id="1041766"/>
    <lineage>
        <taxon>Bacteria</taxon>
        <taxon>Pseudomonadati</taxon>
        <taxon>Verrucomicrobiota</taxon>
        <taxon>Methylacidimicrobium</taxon>
    </lineage>
</organism>
<dbReference type="GO" id="GO:0015035">
    <property type="term" value="F:protein-disulfide reductase activity"/>
    <property type="evidence" value="ECO:0007669"/>
    <property type="project" value="InterPro"/>
</dbReference>
<sequence>MRQDNRGVIYFDGVCGLCNRFVRFVLRRDRRHVFRYAPLQGASFHNLVEESGIPPRSDSLVVVWYTGEGREQIFVRGQAVLVILRQLPSYRWLAALLGILPLPWLDRLYDRVAAGRYRFFGKSEICRKPTEEEERYFLD</sequence>
<dbReference type="PANTHER" id="PTHR33639">
    <property type="entry name" value="THIOL-DISULFIDE OXIDOREDUCTASE DCC"/>
    <property type="match status" value="1"/>
</dbReference>